<evidence type="ECO:0000259" key="5">
    <source>
        <dbReference type="Pfam" id="PF01494"/>
    </source>
</evidence>
<feature type="region of interest" description="Disordered" evidence="4">
    <location>
        <begin position="521"/>
        <end position="543"/>
    </location>
</feature>
<organism evidence="6 7">
    <name type="scientific">Rhizobium tropici</name>
    <dbReference type="NCBI Taxonomy" id="398"/>
    <lineage>
        <taxon>Bacteria</taxon>
        <taxon>Pseudomonadati</taxon>
        <taxon>Pseudomonadota</taxon>
        <taxon>Alphaproteobacteria</taxon>
        <taxon>Hyphomicrobiales</taxon>
        <taxon>Rhizobiaceae</taxon>
        <taxon>Rhizobium/Agrobacterium group</taxon>
        <taxon>Rhizobium</taxon>
    </lineage>
</organism>
<evidence type="ECO:0000256" key="2">
    <source>
        <dbReference type="ARBA" id="ARBA00022630"/>
    </source>
</evidence>
<evidence type="ECO:0000256" key="1">
    <source>
        <dbReference type="ARBA" id="ARBA00001974"/>
    </source>
</evidence>
<keyword evidence="2" id="KW-0285">Flavoprotein</keyword>
<dbReference type="RefSeq" id="WP_051043182.1">
    <property type="nucleotide sequence ID" value="NZ_JAADZA010000016.1"/>
</dbReference>
<dbReference type="Pfam" id="PF21274">
    <property type="entry name" value="Rng_hyd_C"/>
    <property type="match status" value="1"/>
</dbReference>
<dbReference type="SUPFAM" id="SSF51905">
    <property type="entry name" value="FAD/NAD(P)-binding domain"/>
    <property type="match status" value="1"/>
</dbReference>
<gene>
    <name evidence="6" type="ORF">GXW80_16170</name>
</gene>
<evidence type="ECO:0000313" key="6">
    <source>
        <dbReference type="EMBL" id="NEV12530.1"/>
    </source>
</evidence>
<dbReference type="GO" id="GO:0071949">
    <property type="term" value="F:FAD binding"/>
    <property type="evidence" value="ECO:0007669"/>
    <property type="project" value="InterPro"/>
</dbReference>
<evidence type="ECO:0000313" key="7">
    <source>
        <dbReference type="Proteomes" id="UP000471190"/>
    </source>
</evidence>
<name>A0A6P1C5T1_RHITR</name>
<evidence type="ECO:0000256" key="3">
    <source>
        <dbReference type="ARBA" id="ARBA00022827"/>
    </source>
</evidence>
<dbReference type="Gene3D" id="3.40.30.120">
    <property type="match status" value="1"/>
</dbReference>
<dbReference type="GO" id="GO:0016709">
    <property type="term" value="F:oxidoreductase activity, acting on paired donors, with incorporation or reduction of molecular oxygen, NAD(P)H as one donor, and incorporation of one atom of oxygen"/>
    <property type="evidence" value="ECO:0007669"/>
    <property type="project" value="UniProtKB-ARBA"/>
</dbReference>
<dbReference type="EMBL" id="JAADZA010000016">
    <property type="protein sequence ID" value="NEV12530.1"/>
    <property type="molecule type" value="Genomic_DNA"/>
</dbReference>
<evidence type="ECO:0000256" key="4">
    <source>
        <dbReference type="SAM" id="MobiDB-lite"/>
    </source>
</evidence>
<comment type="caution">
    <text evidence="6">The sequence shown here is derived from an EMBL/GenBank/DDBJ whole genome shotgun (WGS) entry which is preliminary data.</text>
</comment>
<protein>
    <submittedName>
        <fullName evidence="6">FAD-dependent oxidoreductase</fullName>
    </submittedName>
</protein>
<proteinExistence type="predicted"/>
<dbReference type="Gene3D" id="3.30.70.2450">
    <property type="match status" value="1"/>
</dbReference>
<dbReference type="AlphaFoldDB" id="A0A6P1C5T1"/>
<reference evidence="6 7" key="1">
    <citation type="submission" date="2020-02" db="EMBL/GenBank/DDBJ databases">
        <title>Draft genome sequence of Rhizobium tropici.</title>
        <authorList>
            <person name="Khayi S."/>
            <person name="Jemo M."/>
        </authorList>
    </citation>
    <scope>NUCLEOTIDE SEQUENCE [LARGE SCALE GENOMIC DNA]</scope>
    <source>
        <strain evidence="6 7">A12</strain>
    </source>
</reference>
<comment type="cofactor">
    <cofactor evidence="1">
        <name>FAD</name>
        <dbReference type="ChEBI" id="CHEBI:57692"/>
    </cofactor>
</comment>
<dbReference type="PRINTS" id="PR00420">
    <property type="entry name" value="RNGMNOXGNASE"/>
</dbReference>
<sequence>MSGALCGAARLRSSVLIYDVLIAGGGPVGLFLACELRLAGLAVLVLEQAEDPSSPLKRLPFGMRGLSAPTIEAFYRRGLLKDIAAAQPAKNGSGDSGASSAHWMHQPRRPGGHFAGIQFFHDNIDASKWPYRLSSPAGTSMMIEMESLETILAARAAAMGVEIRRGCAVESLDQSDDDVTVRTRAETFRGRWLVGCDGGRSIVRKAGGFEFVGTDPEFTGYSADVEIADPDKLQTGRHYTATGMYTFSPPGIVTMVDFDGGAFHRTQPITLEHVQAVLRRISCTDVTVTALNLATTWTDRAHQATSYRRGRISLAGDAAHIHSPLGGQGLNLGLGDAMNLGWKLAATIRGDAPAGLLDTYSSERHPIGAKVLDWSRAQVALMRPSPSSRALEAIIRDLIDTRDGATYFAERVWGVSLRYDLGGSHPLVGRSAPDSELTDGTRLGDLLGAGEGLLLDFDARAPLEALANRWSDRITYIAGDAKDRLGLRALLVRPDGVVAWVGEGEPDLEAAAEAASRWFGEPAGISGSQPAPLSPVLDSASNP</sequence>
<dbReference type="Pfam" id="PF01494">
    <property type="entry name" value="FAD_binding_3"/>
    <property type="match status" value="1"/>
</dbReference>
<dbReference type="InterPro" id="IPR050641">
    <property type="entry name" value="RIFMO-like"/>
</dbReference>
<dbReference type="PANTHER" id="PTHR43004:SF19">
    <property type="entry name" value="BINDING MONOOXYGENASE, PUTATIVE (JCVI)-RELATED"/>
    <property type="match status" value="1"/>
</dbReference>
<dbReference type="PANTHER" id="PTHR43004">
    <property type="entry name" value="TRK SYSTEM POTASSIUM UPTAKE PROTEIN"/>
    <property type="match status" value="1"/>
</dbReference>
<dbReference type="Proteomes" id="UP000471190">
    <property type="component" value="Unassembled WGS sequence"/>
</dbReference>
<keyword evidence="3" id="KW-0274">FAD</keyword>
<feature type="domain" description="FAD-binding" evidence="5">
    <location>
        <begin position="18"/>
        <end position="375"/>
    </location>
</feature>
<dbReference type="InterPro" id="IPR002938">
    <property type="entry name" value="FAD-bd"/>
</dbReference>
<accession>A0A6P1C5T1</accession>
<dbReference type="InterPro" id="IPR036188">
    <property type="entry name" value="FAD/NAD-bd_sf"/>
</dbReference>
<dbReference type="Gene3D" id="3.50.50.60">
    <property type="entry name" value="FAD/NAD(P)-binding domain"/>
    <property type="match status" value="1"/>
</dbReference>